<feature type="chain" id="PRO_5036230158" evidence="1">
    <location>
        <begin position="22"/>
        <end position="32"/>
    </location>
</feature>
<dbReference type="Proteomes" id="UP000663829">
    <property type="component" value="Unassembled WGS sequence"/>
</dbReference>
<feature type="non-terminal residue" evidence="2">
    <location>
        <position position="1"/>
    </location>
</feature>
<evidence type="ECO:0000313" key="3">
    <source>
        <dbReference type="EMBL" id="CAF4007871.1"/>
    </source>
</evidence>
<evidence type="ECO:0000313" key="4">
    <source>
        <dbReference type="Proteomes" id="UP000663829"/>
    </source>
</evidence>
<feature type="non-terminal residue" evidence="2">
    <location>
        <position position="32"/>
    </location>
</feature>
<accession>A0A816HE08</accession>
<name>A0A816HE08_9BILA</name>
<keyword evidence="4" id="KW-1185">Reference proteome</keyword>
<dbReference type="AlphaFoldDB" id="A0A816HE08"/>
<comment type="caution">
    <text evidence="2">The sequence shown here is derived from an EMBL/GenBank/DDBJ whole genome shotgun (WGS) entry which is preliminary data.</text>
</comment>
<sequence length="32" mass="3481">FGMLTVGLTLLLLIQNRLTFGATTIETKNIGM</sequence>
<organism evidence="2 4">
    <name type="scientific">Didymodactylos carnosus</name>
    <dbReference type="NCBI Taxonomy" id="1234261"/>
    <lineage>
        <taxon>Eukaryota</taxon>
        <taxon>Metazoa</taxon>
        <taxon>Spiralia</taxon>
        <taxon>Gnathifera</taxon>
        <taxon>Rotifera</taxon>
        <taxon>Eurotatoria</taxon>
        <taxon>Bdelloidea</taxon>
        <taxon>Philodinida</taxon>
        <taxon>Philodinidae</taxon>
        <taxon>Didymodactylos</taxon>
    </lineage>
</organism>
<dbReference type="EMBL" id="CAJNOQ010071190">
    <property type="protein sequence ID" value="CAF1686486.1"/>
    <property type="molecule type" value="Genomic_DNA"/>
</dbReference>
<feature type="signal peptide" evidence="1">
    <location>
        <begin position="1"/>
        <end position="21"/>
    </location>
</feature>
<proteinExistence type="predicted"/>
<protein>
    <submittedName>
        <fullName evidence="2">Uncharacterized protein</fullName>
    </submittedName>
</protein>
<reference evidence="2" key="1">
    <citation type="submission" date="2021-02" db="EMBL/GenBank/DDBJ databases">
        <authorList>
            <person name="Nowell W R."/>
        </authorList>
    </citation>
    <scope>NUCLEOTIDE SEQUENCE</scope>
</reference>
<evidence type="ECO:0000256" key="1">
    <source>
        <dbReference type="SAM" id="SignalP"/>
    </source>
</evidence>
<gene>
    <name evidence="2" type="ORF">GPM918_LOCUS46746</name>
    <name evidence="3" type="ORF">SRO942_LOCUS25814</name>
</gene>
<keyword evidence="1" id="KW-0732">Signal</keyword>
<evidence type="ECO:0000313" key="2">
    <source>
        <dbReference type="EMBL" id="CAF1686486.1"/>
    </source>
</evidence>
<dbReference type="EMBL" id="CAJOBC010011372">
    <property type="protein sequence ID" value="CAF4007871.1"/>
    <property type="molecule type" value="Genomic_DNA"/>
</dbReference>
<dbReference type="Proteomes" id="UP000681722">
    <property type="component" value="Unassembled WGS sequence"/>
</dbReference>